<organism evidence="1 2">
    <name type="scientific">Pyrococcus kukulkanii</name>
    <dbReference type="NCBI Taxonomy" id="1609559"/>
    <lineage>
        <taxon>Archaea</taxon>
        <taxon>Methanobacteriati</taxon>
        <taxon>Methanobacteriota</taxon>
        <taxon>Thermococci</taxon>
        <taxon>Thermococcales</taxon>
        <taxon>Thermococcaceae</taxon>
        <taxon>Pyrococcus</taxon>
    </lineage>
</organism>
<proteinExistence type="predicted"/>
<dbReference type="EMBL" id="CP010835">
    <property type="protein sequence ID" value="AMM54323.1"/>
    <property type="molecule type" value="Genomic_DNA"/>
</dbReference>
<dbReference type="AlphaFoldDB" id="A0A127BAH5"/>
<reference evidence="2" key="1">
    <citation type="submission" date="2015-02" db="EMBL/GenBank/DDBJ databases">
        <title>Pyrococcus kukulkanii sp. nov., a novel hyperthermophilic archaeon isolated from a deep-sea hydrothermal vent at the Guaymas Basin.</title>
        <authorList>
            <person name="Oger P.M."/>
            <person name="Callac N."/>
            <person name="Jebbar M."/>
            <person name="Godfroy A."/>
        </authorList>
    </citation>
    <scope>NUCLEOTIDE SEQUENCE [LARGE SCALE GENOMIC DNA]</scope>
    <source>
        <strain evidence="2">NCB100</strain>
    </source>
</reference>
<dbReference type="STRING" id="1609559.TQ32_07400"/>
<protein>
    <submittedName>
        <fullName evidence="1">Uncharacterized protein</fullName>
    </submittedName>
</protein>
<dbReference type="Proteomes" id="UP000070587">
    <property type="component" value="Chromosome"/>
</dbReference>
<dbReference type="PATRIC" id="fig|1609559.3.peg.1551"/>
<reference evidence="1 2" key="2">
    <citation type="journal article" date="2016" name="Int. J. Syst. Evol. Microbiol.">
        <title>Pyrococcus kukulkanii sp. nov., a hyperthermophilic, piezophilic archaeon isolated from a deep-sea hydrothermal vent.</title>
        <authorList>
            <person name="Callac N."/>
            <person name="Oger P."/>
            <person name="Lesongeur F."/>
            <person name="Rattray J.E."/>
            <person name="Vannier P."/>
            <person name="Michoud G."/>
            <person name="Beauverger M."/>
            <person name="Gayet N."/>
            <person name="Rouxel O."/>
            <person name="Jebbar M."/>
            <person name="Godfroy A."/>
        </authorList>
    </citation>
    <scope>NUCLEOTIDE SEQUENCE [LARGE SCALE GENOMIC DNA]</scope>
    <source>
        <strain evidence="1 2">NCB100</strain>
    </source>
</reference>
<dbReference type="KEGG" id="pyc:TQ32_07400"/>
<evidence type="ECO:0000313" key="2">
    <source>
        <dbReference type="Proteomes" id="UP000070587"/>
    </source>
</evidence>
<accession>A0A127BAH5</accession>
<evidence type="ECO:0000313" key="1">
    <source>
        <dbReference type="EMBL" id="AMM54323.1"/>
    </source>
</evidence>
<sequence>MEFKHNAETINEALGIPEGRARDIKMFVTKQILLLLEGKLDSVSRIMEMIDSKYKERNEFGYAMFLLGQGLIIVAQEKAKEEKS</sequence>
<dbReference type="GeneID" id="28491650"/>
<name>A0A127BAH5_9EURY</name>
<dbReference type="OrthoDB" id="103453at2157"/>
<dbReference type="RefSeq" id="WP_068322992.1">
    <property type="nucleotide sequence ID" value="NZ_CP010835.1"/>
</dbReference>
<gene>
    <name evidence="1" type="ORF">TQ32_07400</name>
</gene>